<keyword evidence="1" id="KW-1133">Transmembrane helix</keyword>
<reference evidence="2 3" key="1">
    <citation type="submission" date="2016-12" db="EMBL/GenBank/DDBJ databases">
        <authorList>
            <person name="Song W.-J."/>
            <person name="Kurnit D.M."/>
        </authorList>
    </citation>
    <scope>NUCLEOTIDE SEQUENCE [LARGE SCALE GENOMIC DNA]</scope>
    <source>
        <strain evidence="2 3">STM7296</strain>
    </source>
</reference>
<keyword evidence="1" id="KW-0472">Membrane</keyword>
<gene>
    <name evidence="2" type="ORF">BN2475_120251</name>
</gene>
<protein>
    <submittedName>
        <fullName evidence="2">Uncharacterized protein</fullName>
    </submittedName>
</protein>
<evidence type="ECO:0000313" key="2">
    <source>
        <dbReference type="EMBL" id="SIT37874.1"/>
    </source>
</evidence>
<feature type="transmembrane region" description="Helical" evidence="1">
    <location>
        <begin position="14"/>
        <end position="35"/>
    </location>
</feature>
<dbReference type="Proteomes" id="UP000187012">
    <property type="component" value="Unassembled WGS sequence"/>
</dbReference>
<accession>A0A1N7RRZ3</accession>
<evidence type="ECO:0000256" key="1">
    <source>
        <dbReference type="SAM" id="Phobius"/>
    </source>
</evidence>
<organism evidence="2 3">
    <name type="scientific">Paraburkholderia ribeironis</name>
    <dbReference type="NCBI Taxonomy" id="1247936"/>
    <lineage>
        <taxon>Bacteria</taxon>
        <taxon>Pseudomonadati</taxon>
        <taxon>Pseudomonadota</taxon>
        <taxon>Betaproteobacteria</taxon>
        <taxon>Burkholderiales</taxon>
        <taxon>Burkholderiaceae</taxon>
        <taxon>Paraburkholderia</taxon>
    </lineage>
</organism>
<dbReference type="STRING" id="1247936.BN2475_120251"/>
<dbReference type="AlphaFoldDB" id="A0A1N7RRZ3"/>
<dbReference type="EMBL" id="CYGX02000012">
    <property type="protein sequence ID" value="SIT37874.1"/>
    <property type="molecule type" value="Genomic_DNA"/>
</dbReference>
<proteinExistence type="predicted"/>
<sequence length="85" mass="8997">MCGLREPVGLYGKLRAWSVVIVVVTAVAIAVALSARVRRPGTARALLRHACGACTCGVATAPGSRRALDVFRAQHPAEQRRKGFA</sequence>
<evidence type="ECO:0000313" key="3">
    <source>
        <dbReference type="Proteomes" id="UP000187012"/>
    </source>
</evidence>
<name>A0A1N7RRZ3_9BURK</name>
<keyword evidence="3" id="KW-1185">Reference proteome</keyword>
<keyword evidence="1" id="KW-0812">Transmembrane</keyword>